<dbReference type="CDD" id="cd24068">
    <property type="entry name" value="ASKHA_NBD_ROK_FnNanK-like"/>
    <property type="match status" value="1"/>
</dbReference>
<evidence type="ECO:0000313" key="2">
    <source>
        <dbReference type="EMBL" id="UUV98645.1"/>
    </source>
</evidence>
<accession>A0ABY5NYB0</accession>
<evidence type="ECO:0000256" key="1">
    <source>
        <dbReference type="ARBA" id="ARBA00006479"/>
    </source>
</evidence>
<dbReference type="PANTHER" id="PTHR18964">
    <property type="entry name" value="ROK (REPRESSOR, ORF, KINASE) FAMILY"/>
    <property type="match status" value="1"/>
</dbReference>
<dbReference type="GO" id="GO:0047700">
    <property type="term" value="F:beta-glucoside kinase activity"/>
    <property type="evidence" value="ECO:0007669"/>
    <property type="project" value="UniProtKB-EC"/>
</dbReference>
<keyword evidence="3" id="KW-1185">Reference proteome</keyword>
<dbReference type="PANTHER" id="PTHR18964:SF165">
    <property type="entry name" value="BETA-GLUCOSIDE KINASE"/>
    <property type="match status" value="1"/>
</dbReference>
<dbReference type="InterPro" id="IPR043129">
    <property type="entry name" value="ATPase_NBD"/>
</dbReference>
<keyword evidence="2" id="KW-0808">Transferase</keyword>
<keyword evidence="2" id="KW-0418">Kinase</keyword>
<dbReference type="EMBL" id="CP102451">
    <property type="protein sequence ID" value="UUV98645.1"/>
    <property type="molecule type" value="Genomic_DNA"/>
</dbReference>
<organism evidence="2 3">
    <name type="scientific">Vagococcus luciliae</name>
    <dbReference type="NCBI Taxonomy" id="2920380"/>
    <lineage>
        <taxon>Bacteria</taxon>
        <taxon>Bacillati</taxon>
        <taxon>Bacillota</taxon>
        <taxon>Bacilli</taxon>
        <taxon>Lactobacillales</taxon>
        <taxon>Enterococcaceae</taxon>
        <taxon>Vagococcus</taxon>
    </lineage>
</organism>
<dbReference type="SUPFAM" id="SSF53067">
    <property type="entry name" value="Actin-like ATPase domain"/>
    <property type="match status" value="1"/>
</dbReference>
<dbReference type="InterPro" id="IPR000600">
    <property type="entry name" value="ROK"/>
</dbReference>
<dbReference type="Gene3D" id="3.30.420.40">
    <property type="match status" value="2"/>
</dbReference>
<protein>
    <submittedName>
        <fullName evidence="2">Beta-glucoside kinase</fullName>
        <ecNumber evidence="2">2.7.1.85</ecNumber>
    </submittedName>
</protein>
<dbReference type="EC" id="2.7.1.85" evidence="2"/>
<proteinExistence type="inferred from homology"/>
<dbReference type="RefSeq" id="WP_257702157.1">
    <property type="nucleotide sequence ID" value="NZ_CP102451.1"/>
</dbReference>
<evidence type="ECO:0000313" key="3">
    <source>
        <dbReference type="Proteomes" id="UP001058273"/>
    </source>
</evidence>
<name>A0ABY5NYB0_9ENTE</name>
<dbReference type="Proteomes" id="UP001058273">
    <property type="component" value="Chromosome"/>
</dbReference>
<sequence>MKTYLCIDIGGTTIKSGIFDDDGYIIERFSLVNTDNSDKKRNIVTSLMTIINQAKINYTLSGICISTAGVVDPNTGEVIYAGYTIPNYTNTPLKALVETNFQLPCEVENDVNCACLGEYWKGSLRDVENGICLTVGTGIGGSLLRDGEIEHGIGFTAGEVGYLLIDGQKYQDIASTTYLINTVNHHKQTKLNGKEIFELAKNGDVICVNGIKKMIDNLSIGLINMMYLLNPEVIVLGGGIMAQKECLEPLINDSIAKNIEDHRFFKTKILFAELENDAGMIGALYNFKKRH</sequence>
<comment type="similarity">
    <text evidence="1">Belongs to the ROK (NagC/XylR) family.</text>
</comment>
<gene>
    <name evidence="2" type="primary">bglK_1</name>
    <name evidence="2" type="ORF">G314FT_07990</name>
</gene>
<dbReference type="Pfam" id="PF00480">
    <property type="entry name" value="ROK"/>
    <property type="match status" value="1"/>
</dbReference>
<reference evidence="2" key="1">
    <citation type="submission" date="2022-08" db="EMBL/GenBank/DDBJ databases">
        <title>Genome sequence of Vagococcus luciliae DSM 112651.</title>
        <authorList>
            <person name="Juan G."/>
            <person name="Anja P."/>
            <person name="Rolf D."/>
            <person name="Kampfer P."/>
            <person name="Vilcinskas A."/>
        </authorList>
    </citation>
    <scope>NUCLEOTIDE SEQUENCE</scope>
    <source>
        <strain evidence="2">G314FT</strain>
    </source>
</reference>
<reference evidence="2" key="2">
    <citation type="submission" date="2022-08" db="EMBL/GenBank/DDBJ databases">
        <authorList>
            <person name="Poehlein A."/>
            <person name="Guzman J."/>
            <person name="Daniel R."/>
            <person name="Vilcinskas A."/>
        </authorList>
    </citation>
    <scope>NUCLEOTIDE SEQUENCE</scope>
    <source>
        <strain evidence="2">G314FT</strain>
    </source>
</reference>